<dbReference type="PATRIC" id="fig|298794.3.peg.4464"/>
<dbReference type="InterPro" id="IPR038293">
    <property type="entry name" value="ATPase_inh_sub_z_sf"/>
</dbReference>
<organism evidence="1 2">
    <name type="scientific">Methylobacterium variabile</name>
    <dbReference type="NCBI Taxonomy" id="298794"/>
    <lineage>
        <taxon>Bacteria</taxon>
        <taxon>Pseudomonadati</taxon>
        <taxon>Pseudomonadota</taxon>
        <taxon>Alphaproteobacteria</taxon>
        <taxon>Hyphomicrobiales</taxon>
        <taxon>Methylobacteriaceae</taxon>
        <taxon>Methylobacterium</taxon>
    </lineage>
</organism>
<dbReference type="EMBL" id="LABY01000287">
    <property type="protein sequence ID" value="KMO28760.1"/>
    <property type="molecule type" value="Genomic_DNA"/>
</dbReference>
<evidence type="ECO:0000313" key="2">
    <source>
        <dbReference type="Proteomes" id="UP000035955"/>
    </source>
</evidence>
<sequence>MSSSTTTLFDERERAYEAMFALDEELRFRALARRNRMLGAWMCERLNLTGPEAEAYVRELVEAVAVLPQAGRTPDEALADRLRADLAGRGAEAEAAALPGLIARYGAEAARTVREQARPG</sequence>
<dbReference type="AlphaFoldDB" id="A0A0J6S0S6"/>
<reference evidence="1 2" key="1">
    <citation type="submission" date="2015-03" db="EMBL/GenBank/DDBJ databases">
        <title>Genome sequencing of Methylobacterium variabile DSM 16961.</title>
        <authorList>
            <person name="Chaudhry V."/>
            <person name="Patil P.B."/>
        </authorList>
    </citation>
    <scope>NUCLEOTIDE SEQUENCE [LARGE SCALE GENOMIC DNA]</scope>
    <source>
        <strain evidence="1 2">DSM 16961</strain>
    </source>
</reference>
<dbReference type="PIRSF" id="PIRSF031780">
    <property type="entry name" value="UCP031780"/>
    <property type="match status" value="1"/>
</dbReference>
<dbReference type="Gene3D" id="1.10.790.20">
    <property type="entry name" value="Domain of unknown function DUF1476"/>
    <property type="match status" value="1"/>
</dbReference>
<evidence type="ECO:0000313" key="1">
    <source>
        <dbReference type="EMBL" id="KMO28760.1"/>
    </source>
</evidence>
<evidence type="ECO:0008006" key="3">
    <source>
        <dbReference type="Google" id="ProtNLM"/>
    </source>
</evidence>
<dbReference type="Pfam" id="PF07345">
    <property type="entry name" value="ATPaseInh_sub_z"/>
    <property type="match status" value="1"/>
</dbReference>
<dbReference type="Proteomes" id="UP000035955">
    <property type="component" value="Unassembled WGS sequence"/>
</dbReference>
<comment type="caution">
    <text evidence="1">The sequence shown here is derived from an EMBL/GenBank/DDBJ whole genome shotgun (WGS) entry which is preliminary data.</text>
</comment>
<dbReference type="InterPro" id="IPR009945">
    <property type="entry name" value="ATPase_inh_sub_z"/>
</dbReference>
<gene>
    <name evidence="1" type="ORF">VQ02_31045</name>
</gene>
<protein>
    <recommendedName>
        <fullName evidence="3">Aldolase</fullName>
    </recommendedName>
</protein>
<name>A0A0J6S0S6_9HYPH</name>
<dbReference type="OrthoDB" id="9810387at2"/>
<proteinExistence type="predicted"/>
<keyword evidence="2" id="KW-1185">Reference proteome</keyword>
<accession>A0A0J6S0S6</accession>